<dbReference type="RefSeq" id="WP_168884536.1">
    <property type="nucleotide sequence ID" value="NZ_JABAIL010000008.1"/>
</dbReference>
<dbReference type="GO" id="GO:0020037">
    <property type="term" value="F:heme binding"/>
    <property type="evidence" value="ECO:0007669"/>
    <property type="project" value="InterPro"/>
</dbReference>
<dbReference type="SUPFAM" id="SSF46458">
    <property type="entry name" value="Globin-like"/>
    <property type="match status" value="1"/>
</dbReference>
<dbReference type="Proteomes" id="UP000585050">
    <property type="component" value="Unassembled WGS sequence"/>
</dbReference>
<dbReference type="AlphaFoldDB" id="A0A7X8SP52"/>
<comment type="caution">
    <text evidence="1">The sequence shown here is derived from an EMBL/GenBank/DDBJ whole genome shotgun (WGS) entry which is preliminary data.</text>
</comment>
<sequence length="129" mass="15340">MPEIQNREDVNKIVLTFYNRIRKDAVLGPIFNTAIQEEKWPEHLEKLTDFWYSNLFGVRTFTGNPVQAHIKTDKMMKNTMGPEHFERWLELWFTTIDALFDDQLAQRAKQLAHNIARRQLMIVYSARSN</sequence>
<keyword evidence="2" id="KW-1185">Reference proteome</keyword>
<name>A0A7X8SP52_9BACT</name>
<evidence type="ECO:0000313" key="2">
    <source>
        <dbReference type="Proteomes" id="UP000585050"/>
    </source>
</evidence>
<dbReference type="InterPro" id="IPR012292">
    <property type="entry name" value="Globin/Proto"/>
</dbReference>
<proteinExistence type="predicted"/>
<evidence type="ECO:0000313" key="1">
    <source>
        <dbReference type="EMBL" id="NLR93823.1"/>
    </source>
</evidence>
<dbReference type="EMBL" id="JABAIL010000008">
    <property type="protein sequence ID" value="NLR93823.1"/>
    <property type="molecule type" value="Genomic_DNA"/>
</dbReference>
<reference evidence="1 2" key="1">
    <citation type="submission" date="2020-04" db="EMBL/GenBank/DDBJ databases">
        <title>Flammeovirga sp. SR4, a novel species isolated from seawater.</title>
        <authorList>
            <person name="Wang X."/>
        </authorList>
    </citation>
    <scope>NUCLEOTIDE SEQUENCE [LARGE SCALE GENOMIC DNA]</scope>
    <source>
        <strain evidence="1 2">SR4</strain>
    </source>
</reference>
<dbReference type="CDD" id="cd08916">
    <property type="entry name" value="TrHb3_P"/>
    <property type="match status" value="1"/>
</dbReference>
<protein>
    <submittedName>
        <fullName evidence="1">Group III truncated hemoglobin</fullName>
    </submittedName>
</protein>
<gene>
    <name evidence="1" type="ORF">HGP29_21665</name>
</gene>
<organism evidence="1 2">
    <name type="scientific">Flammeovirga agarivorans</name>
    <dbReference type="NCBI Taxonomy" id="2726742"/>
    <lineage>
        <taxon>Bacteria</taxon>
        <taxon>Pseudomonadati</taxon>
        <taxon>Bacteroidota</taxon>
        <taxon>Cytophagia</taxon>
        <taxon>Cytophagales</taxon>
        <taxon>Flammeovirgaceae</taxon>
        <taxon>Flammeovirga</taxon>
    </lineage>
</organism>
<dbReference type="Gene3D" id="1.10.490.10">
    <property type="entry name" value="Globins"/>
    <property type="match status" value="1"/>
</dbReference>
<accession>A0A7X8SP52</accession>
<dbReference type="InterPro" id="IPR009050">
    <property type="entry name" value="Globin-like_sf"/>
</dbReference>
<dbReference type="GO" id="GO:0019825">
    <property type="term" value="F:oxygen binding"/>
    <property type="evidence" value="ECO:0007669"/>
    <property type="project" value="InterPro"/>
</dbReference>